<dbReference type="AlphaFoldDB" id="A0A2M8VZY7"/>
<feature type="compositionally biased region" description="Low complexity" evidence="1">
    <location>
        <begin position="214"/>
        <end position="243"/>
    </location>
</feature>
<feature type="chain" id="PRO_5014909175" evidence="2">
    <location>
        <begin position="20"/>
        <end position="259"/>
    </location>
</feature>
<evidence type="ECO:0000256" key="2">
    <source>
        <dbReference type="SAM" id="SignalP"/>
    </source>
</evidence>
<comment type="caution">
    <text evidence="3">The sequence shown here is derived from an EMBL/GenBank/DDBJ whole genome shotgun (WGS) entry which is preliminary data.</text>
</comment>
<dbReference type="OrthoDB" id="321999at2"/>
<gene>
    <name evidence="3" type="ORF">BC777_3778</name>
</gene>
<organism evidence="3 4">
    <name type="scientific">Yoonia maricola</name>
    <dbReference type="NCBI Taxonomy" id="420999"/>
    <lineage>
        <taxon>Bacteria</taxon>
        <taxon>Pseudomonadati</taxon>
        <taxon>Pseudomonadota</taxon>
        <taxon>Alphaproteobacteria</taxon>
        <taxon>Rhodobacterales</taxon>
        <taxon>Paracoccaceae</taxon>
        <taxon>Yoonia</taxon>
    </lineage>
</organism>
<dbReference type="RefSeq" id="WP_100369719.1">
    <property type="nucleotide sequence ID" value="NZ_PGTY01000005.1"/>
</dbReference>
<dbReference type="Proteomes" id="UP000228531">
    <property type="component" value="Unassembled WGS sequence"/>
</dbReference>
<sequence length="259" mass="27473">MFCKTLSLACAFITTFALAQSVQAQEWRADPIAFDAGVGGDGDQPILVMAFTPPGGAPLVARADTSPGAVLPDPSLPAPTIILGQIGAGQEGAFGILRLLPSTVAQIGFPHDDLDARRALQAENTALFQQLVTEGHVDPPEDIVKAAVQTELARMNCYRARIDNDWGRGSRQSVIDYFAQRAGVDWPEPIASVDLFRTIILSPDVRCPTPQPVAQRPRPTNPQPTQTQTTTQQQTPTAPAAAPSSGPQLDIGGSTGVFR</sequence>
<feature type="signal peptide" evidence="2">
    <location>
        <begin position="1"/>
        <end position="19"/>
    </location>
</feature>
<accession>A0A2M8VZY7</accession>
<name>A0A2M8VZY7_9RHOB</name>
<evidence type="ECO:0000313" key="4">
    <source>
        <dbReference type="Proteomes" id="UP000228531"/>
    </source>
</evidence>
<protein>
    <submittedName>
        <fullName evidence="3">Uncharacterized protein</fullName>
    </submittedName>
</protein>
<keyword evidence="2" id="KW-0732">Signal</keyword>
<proteinExistence type="predicted"/>
<feature type="region of interest" description="Disordered" evidence="1">
    <location>
        <begin position="207"/>
        <end position="259"/>
    </location>
</feature>
<reference evidence="3 4" key="1">
    <citation type="submission" date="2017-11" db="EMBL/GenBank/DDBJ databases">
        <title>Genomic Encyclopedia of Archaeal and Bacterial Type Strains, Phase II (KMG-II): From Individual Species to Whole Genera.</title>
        <authorList>
            <person name="Goeker M."/>
        </authorList>
    </citation>
    <scope>NUCLEOTIDE SEQUENCE [LARGE SCALE GENOMIC DNA]</scope>
    <source>
        <strain evidence="3 4">DSM 29128</strain>
    </source>
</reference>
<dbReference type="EMBL" id="PGTY01000005">
    <property type="protein sequence ID" value="PJI84238.1"/>
    <property type="molecule type" value="Genomic_DNA"/>
</dbReference>
<keyword evidence="4" id="KW-1185">Reference proteome</keyword>
<evidence type="ECO:0000313" key="3">
    <source>
        <dbReference type="EMBL" id="PJI84238.1"/>
    </source>
</evidence>
<evidence type="ECO:0000256" key="1">
    <source>
        <dbReference type="SAM" id="MobiDB-lite"/>
    </source>
</evidence>